<feature type="domain" description="GRIP" evidence="3">
    <location>
        <begin position="1077"/>
        <end position="1124"/>
    </location>
</feature>
<dbReference type="GO" id="GO:0031267">
    <property type="term" value="F:small GTPase binding"/>
    <property type="evidence" value="ECO:0007669"/>
    <property type="project" value="TreeGrafter"/>
</dbReference>
<feature type="compositionally biased region" description="Basic and acidic residues" evidence="2">
    <location>
        <begin position="846"/>
        <end position="857"/>
    </location>
</feature>
<evidence type="ECO:0000256" key="2">
    <source>
        <dbReference type="SAM" id="MobiDB-lite"/>
    </source>
</evidence>
<dbReference type="SMART" id="SM00755">
    <property type="entry name" value="Grip"/>
    <property type="match status" value="1"/>
</dbReference>
<feature type="compositionally biased region" description="Basic and acidic residues" evidence="2">
    <location>
        <begin position="1171"/>
        <end position="1188"/>
    </location>
</feature>
<dbReference type="SUPFAM" id="SSF101283">
    <property type="entry name" value="GRIP domain"/>
    <property type="match status" value="1"/>
</dbReference>
<feature type="region of interest" description="Disordered" evidence="2">
    <location>
        <begin position="301"/>
        <end position="322"/>
    </location>
</feature>
<dbReference type="PROSITE" id="PS50913">
    <property type="entry name" value="GRIP"/>
    <property type="match status" value="1"/>
</dbReference>
<proteinExistence type="predicted"/>
<dbReference type="Gene3D" id="1.10.220.60">
    <property type="entry name" value="GRIP domain"/>
    <property type="match status" value="1"/>
</dbReference>
<feature type="compositionally biased region" description="Basic and acidic residues" evidence="2">
    <location>
        <begin position="991"/>
        <end position="1001"/>
    </location>
</feature>
<evidence type="ECO:0000259" key="3">
    <source>
        <dbReference type="PROSITE" id="PS50913"/>
    </source>
</evidence>
<evidence type="ECO:0000313" key="5">
    <source>
        <dbReference type="Proteomes" id="UP000821866"/>
    </source>
</evidence>
<protein>
    <recommendedName>
        <fullName evidence="3">GRIP domain-containing protein</fullName>
    </recommendedName>
</protein>
<dbReference type="EMBL" id="JABSTU010000001">
    <property type="protein sequence ID" value="KAH8038693.1"/>
    <property type="molecule type" value="Genomic_DNA"/>
</dbReference>
<dbReference type="Proteomes" id="UP000821866">
    <property type="component" value="Chromosome 1"/>
</dbReference>
<dbReference type="Pfam" id="PF01465">
    <property type="entry name" value="GRIP"/>
    <property type="match status" value="1"/>
</dbReference>
<feature type="coiled-coil region" evidence="1">
    <location>
        <begin position="694"/>
        <end position="788"/>
    </location>
</feature>
<dbReference type="VEuPathDB" id="VectorBase:LOC119167214"/>
<feature type="region of interest" description="Disordered" evidence="2">
    <location>
        <begin position="838"/>
        <end position="857"/>
    </location>
</feature>
<feature type="coiled-coil region" evidence="1">
    <location>
        <begin position="896"/>
        <end position="976"/>
    </location>
</feature>
<reference evidence="4" key="1">
    <citation type="journal article" date="2020" name="Cell">
        <title>Large-Scale Comparative Analyses of Tick Genomes Elucidate Their Genetic Diversity and Vector Capacities.</title>
        <authorList>
            <consortium name="Tick Genome and Microbiome Consortium (TIGMIC)"/>
            <person name="Jia N."/>
            <person name="Wang J."/>
            <person name="Shi W."/>
            <person name="Du L."/>
            <person name="Sun Y."/>
            <person name="Zhan W."/>
            <person name="Jiang J.F."/>
            <person name="Wang Q."/>
            <person name="Zhang B."/>
            <person name="Ji P."/>
            <person name="Bell-Sakyi L."/>
            <person name="Cui X.M."/>
            <person name="Yuan T.T."/>
            <person name="Jiang B.G."/>
            <person name="Yang W.F."/>
            <person name="Lam T.T."/>
            <person name="Chang Q.C."/>
            <person name="Ding S.J."/>
            <person name="Wang X.J."/>
            <person name="Zhu J.G."/>
            <person name="Ruan X.D."/>
            <person name="Zhao L."/>
            <person name="Wei J.T."/>
            <person name="Ye R.Z."/>
            <person name="Que T.C."/>
            <person name="Du C.H."/>
            <person name="Zhou Y.H."/>
            <person name="Cheng J.X."/>
            <person name="Dai P.F."/>
            <person name="Guo W.B."/>
            <person name="Han X.H."/>
            <person name="Huang E.J."/>
            <person name="Li L.F."/>
            <person name="Wei W."/>
            <person name="Gao Y.C."/>
            <person name="Liu J.Z."/>
            <person name="Shao H.Z."/>
            <person name="Wang X."/>
            <person name="Wang C.C."/>
            <person name="Yang T.C."/>
            <person name="Huo Q.B."/>
            <person name="Li W."/>
            <person name="Chen H.Y."/>
            <person name="Chen S.E."/>
            <person name="Zhou L.G."/>
            <person name="Ni X.B."/>
            <person name="Tian J.H."/>
            <person name="Sheng Y."/>
            <person name="Liu T."/>
            <person name="Pan Y.S."/>
            <person name="Xia L.Y."/>
            <person name="Li J."/>
            <person name="Zhao F."/>
            <person name="Cao W.C."/>
        </authorList>
    </citation>
    <scope>NUCLEOTIDE SEQUENCE</scope>
    <source>
        <strain evidence="4">Rmic-2018</strain>
    </source>
</reference>
<dbReference type="PANTHER" id="PTHR19327:SF0">
    <property type="entry name" value="GOLGIN SUBFAMILY A MEMBER 4"/>
    <property type="match status" value="1"/>
</dbReference>
<dbReference type="GO" id="GO:0005794">
    <property type="term" value="C:Golgi apparatus"/>
    <property type="evidence" value="ECO:0007669"/>
    <property type="project" value="TreeGrafter"/>
</dbReference>
<reference evidence="4" key="2">
    <citation type="submission" date="2021-09" db="EMBL/GenBank/DDBJ databases">
        <authorList>
            <person name="Jia N."/>
            <person name="Wang J."/>
            <person name="Shi W."/>
            <person name="Du L."/>
            <person name="Sun Y."/>
            <person name="Zhan W."/>
            <person name="Jiang J."/>
            <person name="Wang Q."/>
            <person name="Zhang B."/>
            <person name="Ji P."/>
            <person name="Sakyi L.B."/>
            <person name="Cui X."/>
            <person name="Yuan T."/>
            <person name="Jiang B."/>
            <person name="Yang W."/>
            <person name="Lam T.T.-Y."/>
            <person name="Chang Q."/>
            <person name="Ding S."/>
            <person name="Wang X."/>
            <person name="Zhu J."/>
            <person name="Ruan X."/>
            <person name="Zhao L."/>
            <person name="Wei J."/>
            <person name="Que T."/>
            <person name="Du C."/>
            <person name="Cheng J."/>
            <person name="Dai P."/>
            <person name="Han X."/>
            <person name="Huang E."/>
            <person name="Gao Y."/>
            <person name="Liu J."/>
            <person name="Shao H."/>
            <person name="Ye R."/>
            <person name="Li L."/>
            <person name="Wei W."/>
            <person name="Wang X."/>
            <person name="Wang C."/>
            <person name="Huo Q."/>
            <person name="Li W."/>
            <person name="Guo W."/>
            <person name="Chen H."/>
            <person name="Chen S."/>
            <person name="Zhou L."/>
            <person name="Zhou L."/>
            <person name="Ni X."/>
            <person name="Tian J."/>
            <person name="Zhou Y."/>
            <person name="Sheng Y."/>
            <person name="Liu T."/>
            <person name="Pan Y."/>
            <person name="Xia L."/>
            <person name="Li J."/>
            <person name="Zhao F."/>
            <person name="Cao W."/>
        </authorList>
    </citation>
    <scope>NUCLEOTIDE SEQUENCE</scope>
    <source>
        <strain evidence="4">Rmic-2018</strain>
        <tissue evidence="4">Larvae</tissue>
    </source>
</reference>
<dbReference type="InterPro" id="IPR000237">
    <property type="entry name" value="GRIP_dom"/>
</dbReference>
<organism evidence="4 5">
    <name type="scientific">Rhipicephalus microplus</name>
    <name type="common">Cattle tick</name>
    <name type="synonym">Boophilus microplus</name>
    <dbReference type="NCBI Taxonomy" id="6941"/>
    <lineage>
        <taxon>Eukaryota</taxon>
        <taxon>Metazoa</taxon>
        <taxon>Ecdysozoa</taxon>
        <taxon>Arthropoda</taxon>
        <taxon>Chelicerata</taxon>
        <taxon>Arachnida</taxon>
        <taxon>Acari</taxon>
        <taxon>Parasitiformes</taxon>
        <taxon>Ixodida</taxon>
        <taxon>Ixodoidea</taxon>
        <taxon>Ixodidae</taxon>
        <taxon>Rhipicephalinae</taxon>
        <taxon>Rhipicephalus</taxon>
        <taxon>Boophilus</taxon>
    </lineage>
</organism>
<feature type="region of interest" description="Disordered" evidence="2">
    <location>
        <begin position="1157"/>
        <end position="1196"/>
    </location>
</feature>
<feature type="region of interest" description="Disordered" evidence="2">
    <location>
        <begin position="978"/>
        <end position="1031"/>
    </location>
</feature>
<name>A0A9J6EX18_RHIMP</name>
<feature type="compositionally biased region" description="Polar residues" evidence="2">
    <location>
        <begin position="980"/>
        <end position="990"/>
    </location>
</feature>
<feature type="compositionally biased region" description="Basic and acidic residues" evidence="2">
    <location>
        <begin position="305"/>
        <end position="320"/>
    </location>
</feature>
<keyword evidence="1" id="KW-0175">Coiled coil</keyword>
<feature type="coiled-coil region" evidence="1">
    <location>
        <begin position="203"/>
        <end position="237"/>
    </location>
</feature>
<feature type="coiled-coil region" evidence="1">
    <location>
        <begin position="34"/>
        <end position="177"/>
    </location>
</feature>
<accession>A0A9J6EX18</accession>
<evidence type="ECO:0000256" key="1">
    <source>
        <dbReference type="SAM" id="Coils"/>
    </source>
</evidence>
<dbReference type="PANTHER" id="PTHR19327">
    <property type="entry name" value="GOLGIN"/>
    <property type="match status" value="1"/>
</dbReference>
<comment type="caution">
    <text evidence="4">The sequence shown here is derived from an EMBL/GenBank/DDBJ whole genome shotgun (WGS) entry which is preliminary data.</text>
</comment>
<keyword evidence="5" id="KW-1185">Reference proteome</keyword>
<gene>
    <name evidence="4" type="ORF">HPB51_002837</name>
</gene>
<sequence>MTRIPYPSLKKADRESIQLIEEVQSLGSQVEQDQRAHKEKCDALEKTIESVRQLAEERKAEVARLISETEDIRKDLQSSLSQLEKSKQRESQLTEEVQLLKSHSEEEMTAHIERCKHLEQSAEESRLLVKEKQSEVARLTSEAEELHKELQASLAHLEESRKKESQLVDELSLLKSQTEQGQIAIVERCKALESSAEESKRLEQERQSDIARLSSEAEELRKELAATLSLLEECRQKECQLTQEVQYLKSQVEDKSAILKQCEGLKKHVEDHRLLAEERLSEVNRLTSEAEELRKELQTNSLELKGAKQREHQMTEESKSFKSQMELKQSVLEEQVKCLETNIEESRKLAEEKQFEVIRLTSELDGLRKELDTSLVRLEESTTRESQLTQELQLLKSQTEQDHSSLLEKCRALEREVHKTKHAANEKQSEVVKIASDVASLQKELELRVVQLKKKKEINETRQLAEEKQSEVSRVTSEAQVLQKELQANLAQLEVNLSKLEDARQRESLLVQEVHLLKSQASENQNAVQERCKGLEKDVEQATLLSDQRQSEIVRLKAEAEVLQKDLQDNIATLKQSKQRESQLMKELKSMKSQIEQEQSATLARCTELEKDVERFKQLSVERNSEVAGLSSEVHELHGKLHESSSQLKESKERELQLSEELSSLKLQTEQGQCALLDSWKALEQEMTQVKFMLDEKQAEVSRLNAEAESLRRELQLSSSHVRESQQRELQLADEVQQLKLQVEQAQSVLSQRCGVLEKDVEEAKSLAEDRQLEVAKLTSESENLRKELQASIFQLDQSRRKEFHLMQELESLKLKAKQEQDALLECIRGLENDVEGMNTSKTQHSHRESEGADERLQPVSVGEQLVEGSLVEGESEVVCTRQELLQTQAFRNSNNEEQHSSIVQLKEKLTALLQERQRLSAAENNQQKRVRELEESLQEVRDSLGKQLLEAETLAKSYEEQLQALQDRLTVAQKLVATHQPSDGQPQQPHKSEMSGHTDKVDEEADTPAATHGSGWDDAWPDEEEWGPRECPADERIEALQMTLGRYRDEINDLRGILRAQQNNNATNHTGKNPVQLPEPTEYEYLRNILFEYMMGKETMTLSKVIAAVLKFSDEQKNQILQRQEAIQPQLRTCWRFPTTTELRATADSYGEKAGTISDRTRIKPNSLRDTAKTKQQEEIVHNDIKIQEQQQGVA</sequence>
<dbReference type="AlphaFoldDB" id="A0A9J6EX18"/>
<evidence type="ECO:0000313" key="4">
    <source>
        <dbReference type="EMBL" id="KAH8038693.1"/>
    </source>
</evidence>
<dbReference type="GO" id="GO:0048193">
    <property type="term" value="P:Golgi vesicle transport"/>
    <property type="evidence" value="ECO:0007669"/>
    <property type="project" value="TreeGrafter"/>
</dbReference>